<reference evidence="1" key="1">
    <citation type="journal article" date="2020" name="Stud. Mycol.">
        <title>101 Dothideomycetes genomes: a test case for predicting lifestyles and emergence of pathogens.</title>
        <authorList>
            <person name="Haridas S."/>
            <person name="Albert R."/>
            <person name="Binder M."/>
            <person name="Bloem J."/>
            <person name="Labutti K."/>
            <person name="Salamov A."/>
            <person name="Andreopoulos B."/>
            <person name="Baker S."/>
            <person name="Barry K."/>
            <person name="Bills G."/>
            <person name="Bluhm B."/>
            <person name="Cannon C."/>
            <person name="Castanera R."/>
            <person name="Culley D."/>
            <person name="Daum C."/>
            <person name="Ezra D."/>
            <person name="Gonzalez J."/>
            <person name="Henrissat B."/>
            <person name="Kuo A."/>
            <person name="Liang C."/>
            <person name="Lipzen A."/>
            <person name="Lutzoni F."/>
            <person name="Magnuson J."/>
            <person name="Mondo S."/>
            <person name="Nolan M."/>
            <person name="Ohm R."/>
            <person name="Pangilinan J."/>
            <person name="Park H.-J."/>
            <person name="Ramirez L."/>
            <person name="Alfaro M."/>
            <person name="Sun H."/>
            <person name="Tritt A."/>
            <person name="Yoshinaga Y."/>
            <person name="Zwiers L.-H."/>
            <person name="Turgeon B."/>
            <person name="Goodwin S."/>
            <person name="Spatafora J."/>
            <person name="Crous P."/>
            <person name="Grigoriev I."/>
        </authorList>
    </citation>
    <scope>NUCLEOTIDE SEQUENCE</scope>
    <source>
        <strain evidence="1">CBS 119925</strain>
    </source>
</reference>
<accession>A0A6A6V820</accession>
<dbReference type="GO" id="GO:0016787">
    <property type="term" value="F:hydrolase activity"/>
    <property type="evidence" value="ECO:0007669"/>
    <property type="project" value="UniProtKB-KW"/>
</dbReference>
<keyword evidence="1" id="KW-0378">Hydrolase</keyword>
<keyword evidence="2" id="KW-1185">Reference proteome</keyword>
<dbReference type="OrthoDB" id="347435at2759"/>
<dbReference type="PANTHER" id="PTHR10285">
    <property type="entry name" value="URIDINE KINASE"/>
    <property type="match status" value="1"/>
</dbReference>
<evidence type="ECO:0000313" key="1">
    <source>
        <dbReference type="EMBL" id="KAF2745670.1"/>
    </source>
</evidence>
<dbReference type="EMBL" id="MU006581">
    <property type="protein sequence ID" value="KAF2745670.1"/>
    <property type="molecule type" value="Genomic_DNA"/>
</dbReference>
<dbReference type="AlphaFoldDB" id="A0A6A6V820"/>
<dbReference type="Gene3D" id="3.40.50.300">
    <property type="entry name" value="P-loop containing nucleotide triphosphate hydrolases"/>
    <property type="match status" value="1"/>
</dbReference>
<organism evidence="1 2">
    <name type="scientific">Sporormia fimetaria CBS 119925</name>
    <dbReference type="NCBI Taxonomy" id="1340428"/>
    <lineage>
        <taxon>Eukaryota</taxon>
        <taxon>Fungi</taxon>
        <taxon>Dikarya</taxon>
        <taxon>Ascomycota</taxon>
        <taxon>Pezizomycotina</taxon>
        <taxon>Dothideomycetes</taxon>
        <taxon>Pleosporomycetidae</taxon>
        <taxon>Pleosporales</taxon>
        <taxon>Sporormiaceae</taxon>
        <taxon>Sporormia</taxon>
    </lineage>
</organism>
<dbReference type="InterPro" id="IPR027417">
    <property type="entry name" value="P-loop_NTPase"/>
</dbReference>
<proteinExistence type="predicted"/>
<dbReference type="Proteomes" id="UP000799440">
    <property type="component" value="Unassembled WGS sequence"/>
</dbReference>
<dbReference type="SUPFAM" id="SSF52540">
    <property type="entry name" value="P-loop containing nucleoside triphosphate hydrolases"/>
    <property type="match status" value="1"/>
</dbReference>
<name>A0A6A6V820_9PLEO</name>
<protein>
    <submittedName>
        <fullName evidence="1">P-loop containing nucleoside triphosphate hydrolase protein</fullName>
    </submittedName>
</protein>
<evidence type="ECO:0000313" key="2">
    <source>
        <dbReference type="Proteomes" id="UP000799440"/>
    </source>
</evidence>
<gene>
    <name evidence="1" type="ORF">M011DRAFT_469334</name>
</gene>
<sequence length="309" mass="35366">MSVGSHIQQVLPLLLPNLTSSLKTTPHPLILGITGLQGSGKSTWAASLVRILSTHNIRAIRVSLDDFYRTHDGLIARRIKDPGNKLYATRGQPGTHDEKLATRFFDAMRRGENGVRVPRFDKSRFRGEGDRVEESEWEVVEERVDVIVFEGWCVGFQALEEDEVRRRWEEAKQAARRDDEGPESTHTLADHDIGHLLEVNKELRRYNETFMGPGNFDFLIHIDTERLRNVYKWRWEQEVKLVEEKGEGMGYEAVVRFVRGYMPAYELYLDGLRRGVLRGGRQIRVVLDGERKLLKVQVVDGKGTGGDIS</sequence>